<accession>A0A398B654</accession>
<organism evidence="2 3">
    <name type="scientific">Mesobacillus zeae</name>
    <dbReference type="NCBI Taxonomy" id="1917180"/>
    <lineage>
        <taxon>Bacteria</taxon>
        <taxon>Bacillati</taxon>
        <taxon>Bacillota</taxon>
        <taxon>Bacilli</taxon>
        <taxon>Bacillales</taxon>
        <taxon>Bacillaceae</taxon>
        <taxon>Mesobacillus</taxon>
    </lineage>
</organism>
<sequence>MSLKDEFLKTEDPQKISDMLKTIPKKEWDKEMVTHLNNVVRKSSNGETQKNHSDPRAAFRKRR</sequence>
<evidence type="ECO:0000313" key="2">
    <source>
        <dbReference type="EMBL" id="RID85031.1"/>
    </source>
</evidence>
<feature type="region of interest" description="Disordered" evidence="1">
    <location>
        <begin position="40"/>
        <end position="63"/>
    </location>
</feature>
<dbReference type="RefSeq" id="WP_119112866.1">
    <property type="nucleotide sequence ID" value="NZ_CBCSEO010000031.1"/>
</dbReference>
<proteinExistence type="predicted"/>
<comment type="caution">
    <text evidence="2">The sequence shown here is derived from an EMBL/GenBank/DDBJ whole genome shotgun (WGS) entry which is preliminary data.</text>
</comment>
<evidence type="ECO:0000313" key="3">
    <source>
        <dbReference type="Proteomes" id="UP000265816"/>
    </source>
</evidence>
<dbReference type="Proteomes" id="UP000265816">
    <property type="component" value="Unassembled WGS sequence"/>
</dbReference>
<reference evidence="2 3" key="1">
    <citation type="submission" date="2018-08" db="EMBL/GenBank/DDBJ databases">
        <title>Bacillus jemisoniae sp. nov., Bacillus chryseoplanitiae sp. nov., Bacillus resnikiae sp. nov., and Bacillus frankliniae sp. nov., isolated from Viking spacecraft and associated surfaces.</title>
        <authorList>
            <person name="Seuylemezian A."/>
            <person name="Vaishampayan P."/>
        </authorList>
    </citation>
    <scope>NUCLEOTIDE SEQUENCE [LARGE SCALE GENOMIC DNA]</scope>
    <source>
        <strain evidence="2 3">JJ-247</strain>
    </source>
</reference>
<gene>
    <name evidence="2" type="ORF">D1970_10715</name>
</gene>
<dbReference type="EMBL" id="QWVT01000017">
    <property type="protein sequence ID" value="RID85031.1"/>
    <property type="molecule type" value="Genomic_DNA"/>
</dbReference>
<evidence type="ECO:0000256" key="1">
    <source>
        <dbReference type="SAM" id="MobiDB-lite"/>
    </source>
</evidence>
<protein>
    <submittedName>
        <fullName evidence="2">Uncharacterized protein</fullName>
    </submittedName>
</protein>
<dbReference type="AlphaFoldDB" id="A0A398B654"/>
<keyword evidence="3" id="KW-1185">Reference proteome</keyword>
<name>A0A398B654_9BACI</name>